<dbReference type="OrthoDB" id="43070at2"/>
<dbReference type="EMBL" id="FOWD01000003">
    <property type="protein sequence ID" value="SFN85270.1"/>
    <property type="molecule type" value="Genomic_DNA"/>
</dbReference>
<dbReference type="InterPro" id="IPR052177">
    <property type="entry name" value="Divisome_Glycosyl_Hydrolase"/>
</dbReference>
<feature type="chain" id="PRO_5011762425" evidence="2">
    <location>
        <begin position="31"/>
        <end position="682"/>
    </location>
</feature>
<feature type="domain" description="Glycosyl hydrolase-like 10" evidence="3">
    <location>
        <begin position="315"/>
        <end position="635"/>
    </location>
</feature>
<dbReference type="Pfam" id="PF02638">
    <property type="entry name" value="GHL10"/>
    <property type="match status" value="1"/>
</dbReference>
<evidence type="ECO:0000313" key="4">
    <source>
        <dbReference type="EMBL" id="SFN85270.1"/>
    </source>
</evidence>
<proteinExistence type="predicted"/>
<dbReference type="Proteomes" id="UP000198806">
    <property type="component" value="Unassembled WGS sequence"/>
</dbReference>
<evidence type="ECO:0000313" key="5">
    <source>
        <dbReference type="Proteomes" id="UP000198806"/>
    </source>
</evidence>
<organism evidence="4 5">
    <name type="scientific">Anaerocolumna aminovalerica</name>
    <dbReference type="NCBI Taxonomy" id="1527"/>
    <lineage>
        <taxon>Bacteria</taxon>
        <taxon>Bacillati</taxon>
        <taxon>Bacillota</taxon>
        <taxon>Clostridia</taxon>
        <taxon>Lachnospirales</taxon>
        <taxon>Lachnospiraceae</taxon>
        <taxon>Anaerocolumna</taxon>
    </lineage>
</organism>
<dbReference type="AlphaFoldDB" id="A0A1I5CE28"/>
<feature type="signal peptide" evidence="2">
    <location>
        <begin position="1"/>
        <end position="30"/>
    </location>
</feature>
<gene>
    <name evidence="4" type="ORF">SAMN04489757_1039</name>
</gene>
<keyword evidence="4" id="KW-0449">Lipoprotein</keyword>
<evidence type="ECO:0000256" key="1">
    <source>
        <dbReference type="ARBA" id="ARBA00022729"/>
    </source>
</evidence>
<reference evidence="4 5" key="1">
    <citation type="submission" date="2016-10" db="EMBL/GenBank/DDBJ databases">
        <authorList>
            <person name="de Groot N.N."/>
        </authorList>
    </citation>
    <scope>NUCLEOTIDE SEQUENCE [LARGE SCALE GENOMIC DNA]</scope>
    <source>
        <strain evidence="4 5">DSM 1283</strain>
    </source>
</reference>
<dbReference type="STRING" id="1527.SAMN04489757_1039"/>
<name>A0A1I5CE28_9FIRM</name>
<dbReference type="RefSeq" id="WP_091684140.1">
    <property type="nucleotide sequence ID" value="NZ_BAABFM010000016.1"/>
</dbReference>
<sequence length="682" mass="76588">MQNNLMKWLYKAIICTVLGIALFGTTYASAATDTKKPSITLTPATTKPTKGSVKVALQVSDASKLKKVKYRSGNRNASYFSKDGKVINLNSDNKATVSITRNDTYTFYAEDIHGNKTTKELVVSNIDKTAPVINYSLSTTEPVKSGISIYVTPSDKESGIKEVLYMAGKKTLSDFNTQTDAVKTVSMDEKGTAAIDVSANGEYSVAVTDKAGNQALEVIKITNIDKTAPSLDLTYSVMNQKATVTCNASDKSGIKRVLYVKGDMSNVNNPDWNTKGINITDSKEFKVDSAGVYTVLVQDKADNKIAKTINIKLEFKAVWISYLEFAEYGKGGFTKESFEAVIDTMFDNVVDMKMNAVVVQVRPFGDAMYKSNYFPWSKYISGTQGVDPGFDPLKYMVKAAHDRGLEFHAWLNPYRVTTASTDYKALSKDNPARVWYEDKDKSNDRNVLAFGGNLYYNPASSEVRQLIYNGVKEIVRNYDVDGIHFDDYFYPVLGTGHEKKFDNVEYEEYVVRCGKYNKKPLSIADWRRQNVNDLVKNVYKSVKDIDPTVEFGISPGGFINSLFADSGYYTDIATWLSKDGYIDYICPQIYWTFSNSSYPYDKTLDKWLSYRTSSSVKMYVGIANYKAGSSLEPDWKNDKDVLRKQVEYGRGTGLVDGYMFFRYDFFFNKVAKPGNDRLIEIL</sequence>
<keyword evidence="5" id="KW-1185">Reference proteome</keyword>
<dbReference type="Gene3D" id="3.20.20.80">
    <property type="entry name" value="Glycosidases"/>
    <property type="match status" value="1"/>
</dbReference>
<evidence type="ECO:0000259" key="3">
    <source>
        <dbReference type="Pfam" id="PF02638"/>
    </source>
</evidence>
<evidence type="ECO:0000256" key="2">
    <source>
        <dbReference type="SAM" id="SignalP"/>
    </source>
</evidence>
<dbReference type="PANTHER" id="PTHR43405:SF1">
    <property type="entry name" value="GLYCOSYL HYDROLASE DIGH"/>
    <property type="match status" value="1"/>
</dbReference>
<keyword evidence="1 2" id="KW-0732">Signal</keyword>
<dbReference type="PANTHER" id="PTHR43405">
    <property type="entry name" value="GLYCOSYL HYDROLASE DIGH"/>
    <property type="match status" value="1"/>
</dbReference>
<dbReference type="InterPro" id="IPR017853">
    <property type="entry name" value="GH"/>
</dbReference>
<accession>A0A1I5CE28</accession>
<protein>
    <submittedName>
        <fullName evidence="4">Uncharacterized lipoprotein YddW, UPF0748 family</fullName>
    </submittedName>
</protein>
<dbReference type="SUPFAM" id="SSF51445">
    <property type="entry name" value="(Trans)glycosidases"/>
    <property type="match status" value="1"/>
</dbReference>
<dbReference type="InterPro" id="IPR003790">
    <property type="entry name" value="GHL10"/>
</dbReference>